<reference evidence="3" key="2">
    <citation type="submission" date="2025-08" db="UniProtKB">
        <authorList>
            <consortium name="RefSeq"/>
        </authorList>
    </citation>
    <scope>IDENTIFICATION</scope>
    <source>
        <tissue evidence="3">Leaf</tissue>
    </source>
</reference>
<dbReference type="PANTHER" id="PTHR24121:SF22">
    <property type="entry name" value="PROTEIN ACCELERATED CELL DEATH 6-LIKE"/>
    <property type="match status" value="1"/>
</dbReference>
<protein>
    <submittedName>
        <fullName evidence="3">Ankyrin repeat-containing protein At5g02620-like</fullName>
    </submittedName>
</protein>
<dbReference type="SUPFAM" id="SSF48403">
    <property type="entry name" value="Ankyrin repeat"/>
    <property type="match status" value="1"/>
</dbReference>
<dbReference type="InterPro" id="IPR002110">
    <property type="entry name" value="Ankyrin_rpt"/>
</dbReference>
<dbReference type="PANTHER" id="PTHR24121">
    <property type="entry name" value="NO MECHANORECEPTOR POTENTIAL C, ISOFORM D-RELATED"/>
    <property type="match status" value="1"/>
</dbReference>
<dbReference type="AlphaFoldDB" id="A0A9R0K556"/>
<dbReference type="OrthoDB" id="1847170at2759"/>
<dbReference type="RefSeq" id="XP_021857895.1">
    <property type="nucleotide sequence ID" value="XM_022002203.2"/>
</dbReference>
<dbReference type="Gene3D" id="1.25.40.20">
    <property type="entry name" value="Ankyrin repeat-containing domain"/>
    <property type="match status" value="1"/>
</dbReference>
<organism evidence="2 3">
    <name type="scientific">Spinacia oleracea</name>
    <name type="common">Spinach</name>
    <dbReference type="NCBI Taxonomy" id="3562"/>
    <lineage>
        <taxon>Eukaryota</taxon>
        <taxon>Viridiplantae</taxon>
        <taxon>Streptophyta</taxon>
        <taxon>Embryophyta</taxon>
        <taxon>Tracheophyta</taxon>
        <taxon>Spermatophyta</taxon>
        <taxon>Magnoliopsida</taxon>
        <taxon>eudicotyledons</taxon>
        <taxon>Gunneridae</taxon>
        <taxon>Pentapetalae</taxon>
        <taxon>Caryophyllales</taxon>
        <taxon>Chenopodiaceae</taxon>
        <taxon>Chenopodioideae</taxon>
        <taxon>Anserineae</taxon>
        <taxon>Spinacia</taxon>
    </lineage>
</organism>
<name>A0A9R0K556_SPIOL</name>
<evidence type="ECO:0000313" key="2">
    <source>
        <dbReference type="Proteomes" id="UP000813463"/>
    </source>
</evidence>
<dbReference type="SMART" id="SM00248">
    <property type="entry name" value="ANK"/>
    <property type="match status" value="3"/>
</dbReference>
<feature type="repeat" description="ANK" evidence="1">
    <location>
        <begin position="135"/>
        <end position="167"/>
    </location>
</feature>
<reference evidence="2" key="1">
    <citation type="journal article" date="2021" name="Nat. Commun.">
        <title>Genomic analyses provide insights into spinach domestication and the genetic basis of agronomic traits.</title>
        <authorList>
            <person name="Cai X."/>
            <person name="Sun X."/>
            <person name="Xu C."/>
            <person name="Sun H."/>
            <person name="Wang X."/>
            <person name="Ge C."/>
            <person name="Zhang Z."/>
            <person name="Wang Q."/>
            <person name="Fei Z."/>
            <person name="Jiao C."/>
            <person name="Wang Q."/>
        </authorList>
    </citation>
    <scope>NUCLEOTIDE SEQUENCE [LARGE SCALE GENOMIC DNA]</scope>
    <source>
        <strain evidence="2">cv. Varoflay</strain>
    </source>
</reference>
<keyword evidence="2" id="KW-1185">Reference proteome</keyword>
<feature type="repeat" description="ANK" evidence="1">
    <location>
        <begin position="88"/>
        <end position="120"/>
    </location>
</feature>
<proteinExistence type="predicted"/>
<evidence type="ECO:0000313" key="3">
    <source>
        <dbReference type="RefSeq" id="XP_021857895.1"/>
    </source>
</evidence>
<accession>A0A9R0K556</accession>
<evidence type="ECO:0000256" key="1">
    <source>
        <dbReference type="PROSITE-ProRule" id="PRU00023"/>
    </source>
</evidence>
<dbReference type="Proteomes" id="UP000813463">
    <property type="component" value="Chromosome 3"/>
</dbReference>
<dbReference type="InterPro" id="IPR036770">
    <property type="entry name" value="Ankyrin_rpt-contain_sf"/>
</dbReference>
<dbReference type="PROSITE" id="PS50297">
    <property type="entry name" value="ANK_REP_REGION"/>
    <property type="match status" value="2"/>
</dbReference>
<dbReference type="PROSITE" id="PS50088">
    <property type="entry name" value="ANK_REPEAT"/>
    <property type="match status" value="2"/>
</dbReference>
<dbReference type="Pfam" id="PF12796">
    <property type="entry name" value="Ank_2"/>
    <property type="match status" value="2"/>
</dbReference>
<dbReference type="KEGG" id="soe:110797110"/>
<keyword evidence="1" id="KW-0040">ANK repeat</keyword>
<gene>
    <name evidence="3" type="primary">LOC110797110</name>
</gene>
<sequence>MEDDITMSLELYAAAVNGDMSIFPNQGSGEEATSGTSRSNQVDIYFLTVTLEERNTILHVAARTGHNLSFIAEALKRFPILISQTNSKGETALHVSARQGNKEITKLLVTFYRDAEAAAAGQNGSMPLWRVKNSEGDTPLHTAIKRGKIQVALFLISVDNSLAISVNNSRETPLHLAAKICSRIGGNLVFF</sequence>
<dbReference type="GeneID" id="110797110"/>